<gene>
    <name evidence="1" type="ORF">MSj_00408</name>
</gene>
<dbReference type="AlphaFoldDB" id="A0A2Z6UM55"/>
<protein>
    <submittedName>
        <fullName evidence="1">Uncharacterized protein</fullName>
    </submittedName>
</protein>
<evidence type="ECO:0000313" key="2">
    <source>
        <dbReference type="Proteomes" id="UP000248272"/>
    </source>
</evidence>
<proteinExistence type="predicted"/>
<sequence length="43" mass="4742">MGGNCRVLEILVQMPELPLPARQLRRSPAILTSGLDNDTKSSY</sequence>
<dbReference type="Proteomes" id="UP000248272">
    <property type="component" value="Unassembled WGS sequence"/>
</dbReference>
<dbReference type="EMBL" id="BDSG01000006">
    <property type="protein sequence ID" value="GBL08931.1"/>
    <property type="molecule type" value="Genomic_DNA"/>
</dbReference>
<organism evidence="1 2">
    <name type="scientific">Microcystis aeruginosa Sj</name>
    <dbReference type="NCBI Taxonomy" id="1979544"/>
    <lineage>
        <taxon>Bacteria</taxon>
        <taxon>Bacillati</taxon>
        <taxon>Cyanobacteriota</taxon>
        <taxon>Cyanophyceae</taxon>
        <taxon>Oscillatoriophycideae</taxon>
        <taxon>Chroococcales</taxon>
        <taxon>Microcystaceae</taxon>
        <taxon>Microcystis</taxon>
    </lineage>
</organism>
<reference evidence="1 2" key="1">
    <citation type="journal article" date="2018" name="Front. Microbiol.">
        <title>Adaptation of the Freshwater Bloom-Forming Cyanobacterium Microcystis aeruginosa to Brackish Water Is Driven by Recent Horizontal Transfer of Sucrose Genes.</title>
        <authorList>
            <person name="Tanabe Y."/>
            <person name="Hodoki Y."/>
            <person name="Sano T."/>
            <person name="Tada K."/>
            <person name="Watanabe M.M."/>
        </authorList>
    </citation>
    <scope>NUCLEOTIDE SEQUENCE [LARGE SCALE GENOMIC DNA]</scope>
    <source>
        <strain evidence="1 2">Sj</strain>
    </source>
</reference>
<comment type="caution">
    <text evidence="1">The sequence shown here is derived from an EMBL/GenBank/DDBJ whole genome shotgun (WGS) entry which is preliminary data.</text>
</comment>
<accession>A0A2Z6UM55</accession>
<name>A0A2Z6UM55_MICAE</name>
<evidence type="ECO:0000313" key="1">
    <source>
        <dbReference type="EMBL" id="GBL08931.1"/>
    </source>
</evidence>